<dbReference type="CDD" id="cd00096">
    <property type="entry name" value="Ig"/>
    <property type="match status" value="1"/>
</dbReference>
<dbReference type="RefSeq" id="XP_026284380.1">
    <property type="nucleotide sequence ID" value="XM_026428595.2"/>
</dbReference>
<dbReference type="OrthoDB" id="6138780at2759"/>
<evidence type="ECO:0000256" key="5">
    <source>
        <dbReference type="SAM" id="SignalP"/>
    </source>
</evidence>
<protein>
    <submittedName>
        <fullName evidence="8">Neural/ectodermal development factor IMP-L2</fullName>
    </submittedName>
</protein>
<feature type="domain" description="Ig-like" evidence="6">
    <location>
        <begin position="59"/>
        <end position="173"/>
    </location>
</feature>
<dbReference type="InterPro" id="IPR003598">
    <property type="entry name" value="Ig_sub2"/>
</dbReference>
<dbReference type="PANTHER" id="PTHR12231">
    <property type="entry name" value="CTX-RELATED TYPE I TRANSMEMBRANE PROTEIN"/>
    <property type="match status" value="1"/>
</dbReference>
<dbReference type="Proteomes" id="UP000504606">
    <property type="component" value="Unplaced"/>
</dbReference>
<keyword evidence="3" id="KW-1015">Disulfide bond</keyword>
<dbReference type="PROSITE" id="PS50835">
    <property type="entry name" value="IG_LIKE"/>
    <property type="match status" value="2"/>
</dbReference>
<evidence type="ECO:0000256" key="1">
    <source>
        <dbReference type="ARBA" id="ARBA00022729"/>
    </source>
</evidence>
<dbReference type="Pfam" id="PF13927">
    <property type="entry name" value="Ig_3"/>
    <property type="match status" value="2"/>
</dbReference>
<evidence type="ECO:0000256" key="2">
    <source>
        <dbReference type="ARBA" id="ARBA00022737"/>
    </source>
</evidence>
<sequence length="302" mass="31853">MMSPAVRVFLGAAFLGAFLRLADCHFPKMHLSNRLEPPMGLGGIPDGAAGRGGLAHRSLQVTAVSPPAQEVRMGERLELECEAFGGPPPTIQWLRDGQPIGQGMDEAKSLNNLLSAEALNGLGSGLTKVTSNVVPLESGIAKVTSRLVIDCALPVHRGLYSCAAVSGTDADVSPPATVYVEADGVRNLSALLSACQHSGIATPPRITNFASFVMDVSGTDITLPCSAEGSPRPAVFWKDNNNQLIAPSGPGARRNRYKILPNGSLMILKVRWSDMGVFTCVAQSETGRDNATTFVYPLSAEK</sequence>
<dbReference type="InterPro" id="IPR013783">
    <property type="entry name" value="Ig-like_fold"/>
</dbReference>
<reference evidence="8" key="1">
    <citation type="submission" date="2025-08" db="UniProtKB">
        <authorList>
            <consortium name="RefSeq"/>
        </authorList>
    </citation>
    <scope>IDENTIFICATION</scope>
    <source>
        <tissue evidence="8">Whole organism</tissue>
    </source>
</reference>
<feature type="chain" id="PRO_5026675069" evidence="5">
    <location>
        <begin position="25"/>
        <end position="302"/>
    </location>
</feature>
<evidence type="ECO:0000313" key="8">
    <source>
        <dbReference type="RefSeq" id="XP_026284380.1"/>
    </source>
</evidence>
<dbReference type="CTD" id="38513"/>
<feature type="signal peptide" evidence="5">
    <location>
        <begin position="1"/>
        <end position="24"/>
    </location>
</feature>
<dbReference type="PANTHER" id="PTHR12231:SF253">
    <property type="entry name" value="DPR-INTERACTING PROTEIN ETA, ISOFORM B-RELATED"/>
    <property type="match status" value="1"/>
</dbReference>
<keyword evidence="4" id="KW-0393">Immunoglobulin domain</keyword>
<evidence type="ECO:0000259" key="6">
    <source>
        <dbReference type="PROSITE" id="PS50835"/>
    </source>
</evidence>
<dbReference type="GeneID" id="113210542"/>
<dbReference type="KEGG" id="foc:113210542"/>
<accession>A0A6J1SYF1</accession>
<keyword evidence="2" id="KW-0677">Repeat</keyword>
<dbReference type="Gene3D" id="2.60.40.10">
    <property type="entry name" value="Immunoglobulins"/>
    <property type="match status" value="2"/>
</dbReference>
<evidence type="ECO:0000256" key="4">
    <source>
        <dbReference type="ARBA" id="ARBA00023319"/>
    </source>
</evidence>
<evidence type="ECO:0000256" key="3">
    <source>
        <dbReference type="ARBA" id="ARBA00023157"/>
    </source>
</evidence>
<keyword evidence="1 5" id="KW-0732">Signal</keyword>
<dbReference type="SMART" id="SM00408">
    <property type="entry name" value="IGc2"/>
    <property type="match status" value="2"/>
</dbReference>
<dbReference type="InterPro" id="IPR007110">
    <property type="entry name" value="Ig-like_dom"/>
</dbReference>
<keyword evidence="7" id="KW-1185">Reference proteome</keyword>
<dbReference type="SMART" id="SM00409">
    <property type="entry name" value="IG"/>
    <property type="match status" value="2"/>
</dbReference>
<dbReference type="AlphaFoldDB" id="A0A6J1SYF1"/>
<gene>
    <name evidence="8" type="primary">LOC113210542</name>
</gene>
<feature type="domain" description="Ig-like" evidence="6">
    <location>
        <begin position="204"/>
        <end position="295"/>
    </location>
</feature>
<evidence type="ECO:0000313" key="7">
    <source>
        <dbReference type="Proteomes" id="UP000504606"/>
    </source>
</evidence>
<organism evidence="7 8">
    <name type="scientific">Frankliniella occidentalis</name>
    <name type="common">Western flower thrips</name>
    <name type="synonym">Euthrips occidentalis</name>
    <dbReference type="NCBI Taxonomy" id="133901"/>
    <lineage>
        <taxon>Eukaryota</taxon>
        <taxon>Metazoa</taxon>
        <taxon>Ecdysozoa</taxon>
        <taxon>Arthropoda</taxon>
        <taxon>Hexapoda</taxon>
        <taxon>Insecta</taxon>
        <taxon>Pterygota</taxon>
        <taxon>Neoptera</taxon>
        <taxon>Paraneoptera</taxon>
        <taxon>Thysanoptera</taxon>
        <taxon>Terebrantia</taxon>
        <taxon>Thripoidea</taxon>
        <taxon>Thripidae</taxon>
        <taxon>Frankliniella</taxon>
    </lineage>
</organism>
<dbReference type="InterPro" id="IPR051170">
    <property type="entry name" value="Neural/epithelial_adhesion"/>
</dbReference>
<dbReference type="SUPFAM" id="SSF48726">
    <property type="entry name" value="Immunoglobulin"/>
    <property type="match status" value="2"/>
</dbReference>
<dbReference type="InterPro" id="IPR036179">
    <property type="entry name" value="Ig-like_dom_sf"/>
</dbReference>
<dbReference type="InterPro" id="IPR003599">
    <property type="entry name" value="Ig_sub"/>
</dbReference>
<name>A0A6J1SYF1_FRAOC</name>
<proteinExistence type="predicted"/>